<name>A0A1I7CFE4_9ACTN</name>
<dbReference type="AlphaFoldDB" id="A0A1I7CFE4"/>
<reference evidence="4" key="1">
    <citation type="submission" date="2016-10" db="EMBL/GenBank/DDBJ databases">
        <authorList>
            <person name="Varghese N."/>
            <person name="Submissions S."/>
        </authorList>
    </citation>
    <scope>NUCLEOTIDE SEQUENCE [LARGE SCALE GENOMIC DNA]</scope>
    <source>
        <strain evidence="4">DSM 46136</strain>
    </source>
</reference>
<evidence type="ECO:0000313" key="4">
    <source>
        <dbReference type="Proteomes" id="UP000199546"/>
    </source>
</evidence>
<gene>
    <name evidence="3" type="ORF">SAMN05660657_04398</name>
</gene>
<feature type="transmembrane region" description="Helical" evidence="2">
    <location>
        <begin position="47"/>
        <end position="66"/>
    </location>
</feature>
<keyword evidence="2" id="KW-1133">Transmembrane helix</keyword>
<feature type="transmembrane region" description="Helical" evidence="2">
    <location>
        <begin position="128"/>
        <end position="153"/>
    </location>
</feature>
<organism evidence="3 4">
    <name type="scientific">Geodermatophilus amargosae</name>
    <dbReference type="NCBI Taxonomy" id="1296565"/>
    <lineage>
        <taxon>Bacteria</taxon>
        <taxon>Bacillati</taxon>
        <taxon>Actinomycetota</taxon>
        <taxon>Actinomycetes</taxon>
        <taxon>Geodermatophilales</taxon>
        <taxon>Geodermatophilaceae</taxon>
        <taxon>Geodermatophilus</taxon>
    </lineage>
</organism>
<sequence length="319" mass="35205">MRRGLTRARTRQTGQRRVPPRGRRVEVATEPTAQPGTTPSAQHYIELVANIAGAATLFGALLYYFGWSRAAATYRYFGIEIGLLDLSFQDHLLRSVRSTYFPLLAAGVLGFGVILLHRRIVDSMHAKALGLGLVIFGLLGMLVGLAAIVRLVTFRTAWPVVPADLLGSTTMIAYGAVVLGQALSPAKRETYSIPRAAWFVLAGVLLLLTIWLVSSYASYRGLQSATAIERDLDARPGVVLLSEQELHLRGTGLTAQDVESEDSAYRHCYSGLRYLIRSGSRHFLLPEYWQRGRDPIIVVHESDSIRFEYLPSTSPTTCE</sequence>
<dbReference type="EMBL" id="FPBA01000021">
    <property type="protein sequence ID" value="SFT98128.1"/>
    <property type="molecule type" value="Genomic_DNA"/>
</dbReference>
<feature type="transmembrane region" description="Helical" evidence="2">
    <location>
        <begin position="165"/>
        <end position="184"/>
    </location>
</feature>
<feature type="compositionally biased region" description="Basic residues" evidence="1">
    <location>
        <begin position="1"/>
        <end position="10"/>
    </location>
</feature>
<keyword evidence="2" id="KW-0472">Membrane</keyword>
<accession>A0A1I7CFE4</accession>
<feature type="transmembrane region" description="Helical" evidence="2">
    <location>
        <begin position="99"/>
        <end position="116"/>
    </location>
</feature>
<proteinExistence type="predicted"/>
<dbReference type="Proteomes" id="UP000199546">
    <property type="component" value="Unassembled WGS sequence"/>
</dbReference>
<evidence type="ECO:0000256" key="1">
    <source>
        <dbReference type="SAM" id="MobiDB-lite"/>
    </source>
</evidence>
<keyword evidence="4" id="KW-1185">Reference proteome</keyword>
<evidence type="ECO:0000313" key="3">
    <source>
        <dbReference type="EMBL" id="SFT98128.1"/>
    </source>
</evidence>
<feature type="transmembrane region" description="Helical" evidence="2">
    <location>
        <begin position="196"/>
        <end position="219"/>
    </location>
</feature>
<keyword evidence="2" id="KW-0812">Transmembrane</keyword>
<protein>
    <submittedName>
        <fullName evidence="3">Uncharacterized protein</fullName>
    </submittedName>
</protein>
<feature type="region of interest" description="Disordered" evidence="1">
    <location>
        <begin position="1"/>
        <end position="38"/>
    </location>
</feature>
<evidence type="ECO:0000256" key="2">
    <source>
        <dbReference type="SAM" id="Phobius"/>
    </source>
</evidence>